<evidence type="ECO:0000313" key="6">
    <source>
        <dbReference type="Proteomes" id="UP000193642"/>
    </source>
</evidence>
<sequence>MQRYIEEVDRLIAAGEAERAVLQGHISAYEKLKEFLESAPKTTTIGGQRVPVGRKAFLLGRLVHTNEVLVSLGDNWFVDRSAAQAGAIAQRRIEYVSESLKERDASLTQLRLRKDIILNKDDAAVAEKLRSLNAGAGGGNVDADGDVVNEDGDKFVDIHEDVDDLGNVVFDQKVLQQTSKHPLPQSQKQSSNSTPTSKPPASKPTSENSLGDFERNFLAKLSRLEQEEDANAISNEEPEVDTDEVENKDKEEDEDDGEDEDELIDDEIPIKKANIATATNSSAMASKSISEPVSISATSISNSTSTKESDKLGSFERKLLAKLSRLEKEEDTNGIMADVEDELEVGGEELEEDEYEKGLQEFSSGIREDDDHDDFNDPDAPIKKGDSDDEEEESLDEEEADDDEDRKIRKGLLQQKEKERMSSQRQQPPKSHLNSKPTSVSLPSDSATSNMVVSQSHSPHTFPVIKTPADIYLHMKSVSDAAAAATTLKTSKNESLASKPTAPTATSSSSTSAQASASASATSNNKSRAVSKATAPTVSEKENPDIPPETQIFLKDKITDRFFTSDDEDYESVASEDLEDYLFGREIAKEYYEKRAIMLAQQEKIREKMGDQVLEQLDIREEDRTGSVFSSQRIGFPSADMEREIREYVENQKREEALAREEASLSTSSAAEPNFAAAVAYASAPVKSNPTAIQPSSTPATATTTSISKPRFKPTLKPKKSVSFSDEALEQAASQEAAEEALKHKYNFSGMGSVSVPTKEVEQEKPKISKFKASRQEAATTTSPIVAKVNEQEPAKVSKFKAARQESTAATVSGPNAVAASTTPAPQQSTESVIPKVSQFRADQQQAATPSVPTQSSVTPAIVSTNPPTETPRVSKFKASRQIAAATGASVPQGIAAPIKEKEVVKPVQDMIREKPSSFKSQVPEKKPVPAASVVGNASVAAKHQTQAPKEKEEVFVQHRPVSEVVFERVVPRQEPVRSLDEEEVEEKPKKKSLFRQRFE</sequence>
<dbReference type="SUPFAM" id="SSF46579">
    <property type="entry name" value="Prefoldin"/>
    <property type="match status" value="1"/>
</dbReference>
<dbReference type="AlphaFoldDB" id="A0A1Y2BW25"/>
<feature type="compositionally biased region" description="Polar residues" evidence="4">
    <location>
        <begin position="276"/>
        <end position="293"/>
    </location>
</feature>
<protein>
    <recommendedName>
        <fullName evidence="7">DUF3835 domain-containing protein</fullName>
    </recommendedName>
</protein>
<feature type="region of interest" description="Disordered" evidence="4">
    <location>
        <begin position="489"/>
        <end position="551"/>
    </location>
</feature>
<dbReference type="GO" id="GO:0000122">
    <property type="term" value="P:negative regulation of transcription by RNA polymerase II"/>
    <property type="evidence" value="ECO:0007669"/>
    <property type="project" value="TreeGrafter"/>
</dbReference>
<dbReference type="PANTHER" id="PTHR15111:SF0">
    <property type="entry name" value="UNCONVENTIONAL PREFOLDIN RPB5 INTERACTOR 1"/>
    <property type="match status" value="1"/>
</dbReference>
<comment type="similarity">
    <text evidence="3">Belongs to the RNA polymerase II subunit 5-mediating protein family.</text>
</comment>
<feature type="compositionally biased region" description="Polar residues" evidence="4">
    <location>
        <begin position="423"/>
        <end position="459"/>
    </location>
</feature>
<dbReference type="InterPro" id="IPR009053">
    <property type="entry name" value="Prefoldin"/>
</dbReference>
<dbReference type="InterPro" id="IPR004127">
    <property type="entry name" value="Prefoldin_subunit_alpha"/>
</dbReference>
<feature type="compositionally biased region" description="Acidic residues" evidence="4">
    <location>
        <begin position="387"/>
        <end position="404"/>
    </location>
</feature>
<feature type="region of interest" description="Disordered" evidence="4">
    <location>
        <begin position="805"/>
        <end position="878"/>
    </location>
</feature>
<dbReference type="Gene3D" id="1.10.287.370">
    <property type="match status" value="1"/>
</dbReference>
<proteinExistence type="inferred from homology"/>
<dbReference type="GO" id="GO:0003714">
    <property type="term" value="F:transcription corepressor activity"/>
    <property type="evidence" value="ECO:0007669"/>
    <property type="project" value="TreeGrafter"/>
</dbReference>
<feature type="compositionally biased region" description="Polar residues" evidence="4">
    <location>
        <begin position="805"/>
        <end position="832"/>
    </location>
</feature>
<gene>
    <name evidence="5" type="ORF">BCR33DRAFT_769165</name>
</gene>
<feature type="compositionally biased region" description="Low complexity" evidence="4">
    <location>
        <begin position="688"/>
        <end position="708"/>
    </location>
</feature>
<feature type="region of interest" description="Disordered" evidence="4">
    <location>
        <begin position="976"/>
        <end position="1000"/>
    </location>
</feature>
<dbReference type="GO" id="GO:0005634">
    <property type="term" value="C:nucleus"/>
    <property type="evidence" value="ECO:0007669"/>
    <property type="project" value="UniProtKB-SubCell"/>
</dbReference>
<dbReference type="GO" id="GO:0003682">
    <property type="term" value="F:chromatin binding"/>
    <property type="evidence" value="ECO:0007669"/>
    <property type="project" value="TreeGrafter"/>
</dbReference>
<feature type="compositionally biased region" description="Acidic residues" evidence="4">
    <location>
        <begin position="368"/>
        <end position="377"/>
    </location>
</feature>
<dbReference type="CDD" id="cd23159">
    <property type="entry name" value="Prefoldin_URI1"/>
    <property type="match status" value="1"/>
</dbReference>
<comment type="subcellular location">
    <subcellularLocation>
        <location evidence="1">Nucleus</location>
    </subcellularLocation>
</comment>
<evidence type="ECO:0000256" key="3">
    <source>
        <dbReference type="ARBA" id="ARBA00038295"/>
    </source>
</evidence>
<dbReference type="PANTHER" id="PTHR15111">
    <property type="entry name" value="RNA POLYMERASE II SUBUNIT 5-MEDIATING PROTEIN NNX3"/>
    <property type="match status" value="1"/>
</dbReference>
<feature type="compositionally biased region" description="Acidic residues" evidence="4">
    <location>
        <begin position="338"/>
        <end position="355"/>
    </location>
</feature>
<organism evidence="5 6">
    <name type="scientific">Rhizoclosmatium globosum</name>
    <dbReference type="NCBI Taxonomy" id="329046"/>
    <lineage>
        <taxon>Eukaryota</taxon>
        <taxon>Fungi</taxon>
        <taxon>Fungi incertae sedis</taxon>
        <taxon>Chytridiomycota</taxon>
        <taxon>Chytridiomycota incertae sedis</taxon>
        <taxon>Chytridiomycetes</taxon>
        <taxon>Chytridiales</taxon>
        <taxon>Chytriomycetaceae</taxon>
        <taxon>Rhizoclosmatium</taxon>
    </lineage>
</organism>
<dbReference type="Pfam" id="PF02996">
    <property type="entry name" value="Prefoldin"/>
    <property type="match status" value="1"/>
</dbReference>
<evidence type="ECO:0000313" key="5">
    <source>
        <dbReference type="EMBL" id="ORY38335.1"/>
    </source>
</evidence>
<evidence type="ECO:0000256" key="1">
    <source>
        <dbReference type="ARBA" id="ARBA00004123"/>
    </source>
</evidence>
<reference evidence="5 6" key="1">
    <citation type="submission" date="2016-07" db="EMBL/GenBank/DDBJ databases">
        <title>Pervasive Adenine N6-methylation of Active Genes in Fungi.</title>
        <authorList>
            <consortium name="DOE Joint Genome Institute"/>
            <person name="Mondo S.J."/>
            <person name="Dannebaum R.O."/>
            <person name="Kuo R.C."/>
            <person name="Labutti K."/>
            <person name="Haridas S."/>
            <person name="Kuo A."/>
            <person name="Salamov A."/>
            <person name="Ahrendt S.R."/>
            <person name="Lipzen A."/>
            <person name="Sullivan W."/>
            <person name="Andreopoulos W.B."/>
            <person name="Clum A."/>
            <person name="Lindquist E."/>
            <person name="Daum C."/>
            <person name="Ramamoorthy G.K."/>
            <person name="Gryganskyi A."/>
            <person name="Culley D."/>
            <person name="Magnuson J.K."/>
            <person name="James T.Y."/>
            <person name="O'Malley M.A."/>
            <person name="Stajich J.E."/>
            <person name="Spatafora J.W."/>
            <person name="Visel A."/>
            <person name="Grigoriev I.V."/>
        </authorList>
    </citation>
    <scope>NUCLEOTIDE SEQUENCE [LARGE SCALE GENOMIC DNA]</scope>
    <source>
        <strain evidence="5 6">JEL800</strain>
    </source>
</reference>
<dbReference type="InterPro" id="IPR052255">
    <property type="entry name" value="RNA_pol_II_subunit5-mediator"/>
</dbReference>
<feature type="compositionally biased region" description="Basic residues" evidence="4">
    <location>
        <begin position="990"/>
        <end position="1000"/>
    </location>
</feature>
<evidence type="ECO:0000256" key="2">
    <source>
        <dbReference type="ARBA" id="ARBA00023242"/>
    </source>
</evidence>
<feature type="compositionally biased region" description="Basic residues" evidence="4">
    <location>
        <begin position="710"/>
        <end position="720"/>
    </location>
</feature>
<comment type="caution">
    <text evidence="5">The sequence shown here is derived from an EMBL/GenBank/DDBJ whole genome shotgun (WGS) entry which is preliminary data.</text>
</comment>
<feature type="compositionally biased region" description="Acidic residues" evidence="4">
    <location>
        <begin position="251"/>
        <end position="267"/>
    </location>
</feature>
<dbReference type="EMBL" id="MCGO01000044">
    <property type="protein sequence ID" value="ORY38335.1"/>
    <property type="molecule type" value="Genomic_DNA"/>
</dbReference>
<keyword evidence="2" id="KW-0539">Nucleus</keyword>
<keyword evidence="6" id="KW-1185">Reference proteome</keyword>
<dbReference type="STRING" id="329046.A0A1Y2BW25"/>
<feature type="region of interest" description="Disordered" evidence="4">
    <location>
        <begin position="228"/>
        <end position="463"/>
    </location>
</feature>
<accession>A0A1Y2BW25</accession>
<dbReference type="Proteomes" id="UP000193642">
    <property type="component" value="Unassembled WGS sequence"/>
</dbReference>
<feature type="region of interest" description="Disordered" evidence="4">
    <location>
        <begin position="688"/>
        <end position="721"/>
    </location>
</feature>
<feature type="compositionally biased region" description="Low complexity" evidence="4">
    <location>
        <begin position="497"/>
        <end position="527"/>
    </location>
</feature>
<dbReference type="OrthoDB" id="21413at2759"/>
<feature type="compositionally biased region" description="Basic and acidic residues" evidence="4">
    <location>
        <begin position="307"/>
        <end position="328"/>
    </location>
</feature>
<name>A0A1Y2BW25_9FUNG</name>
<feature type="compositionally biased region" description="Low complexity" evidence="4">
    <location>
        <begin position="184"/>
        <end position="196"/>
    </location>
</feature>
<dbReference type="GO" id="GO:0019212">
    <property type="term" value="F:phosphatase inhibitor activity"/>
    <property type="evidence" value="ECO:0007669"/>
    <property type="project" value="TreeGrafter"/>
</dbReference>
<feature type="compositionally biased region" description="Low complexity" evidence="4">
    <location>
        <begin position="294"/>
        <end position="306"/>
    </location>
</feature>
<feature type="compositionally biased region" description="Polar residues" evidence="4">
    <location>
        <begin position="841"/>
        <end position="868"/>
    </location>
</feature>
<evidence type="ECO:0008006" key="7">
    <source>
        <dbReference type="Google" id="ProtNLM"/>
    </source>
</evidence>
<feature type="compositionally biased region" description="Acidic residues" evidence="4">
    <location>
        <begin position="228"/>
        <end position="244"/>
    </location>
</feature>
<evidence type="ECO:0000256" key="4">
    <source>
        <dbReference type="SAM" id="MobiDB-lite"/>
    </source>
</evidence>
<feature type="region of interest" description="Disordered" evidence="4">
    <location>
        <begin position="177"/>
        <end position="212"/>
    </location>
</feature>